<dbReference type="PANTHER" id="PTHR20932">
    <property type="entry name" value="LYSM AND PUTATIVE PEPTIDOGLYCAN-BINDING DOMAIN-CONTAINING PROTEIN"/>
    <property type="match status" value="1"/>
</dbReference>
<evidence type="ECO:0000313" key="3">
    <source>
        <dbReference type="Proteomes" id="UP001221413"/>
    </source>
</evidence>
<reference evidence="2" key="1">
    <citation type="submission" date="2023-01" db="EMBL/GenBank/DDBJ databases">
        <title>The chitinases involved in constricting ring structure development in the nematode-trapping fungus Drechslerella dactyloides.</title>
        <authorList>
            <person name="Wang R."/>
            <person name="Zhang L."/>
            <person name="Tang P."/>
            <person name="Li S."/>
            <person name="Liang L."/>
        </authorList>
    </citation>
    <scope>NUCLEOTIDE SEQUENCE</scope>
    <source>
        <strain evidence="2">YMF1.00031</strain>
    </source>
</reference>
<dbReference type="Proteomes" id="UP001221413">
    <property type="component" value="Unassembled WGS sequence"/>
</dbReference>
<dbReference type="AlphaFoldDB" id="A0AAD6IU85"/>
<dbReference type="EMBL" id="JAQGDS010000008">
    <property type="protein sequence ID" value="KAJ6258437.1"/>
    <property type="molecule type" value="Genomic_DNA"/>
</dbReference>
<feature type="compositionally biased region" description="Low complexity" evidence="1">
    <location>
        <begin position="177"/>
        <end position="196"/>
    </location>
</feature>
<keyword evidence="3" id="KW-1185">Reference proteome</keyword>
<dbReference type="InterPro" id="IPR045030">
    <property type="entry name" value="LYSM1-4"/>
</dbReference>
<proteinExistence type="predicted"/>
<feature type="compositionally biased region" description="Low complexity" evidence="1">
    <location>
        <begin position="327"/>
        <end position="338"/>
    </location>
</feature>
<evidence type="ECO:0000256" key="1">
    <source>
        <dbReference type="SAM" id="MobiDB-lite"/>
    </source>
</evidence>
<evidence type="ECO:0000313" key="2">
    <source>
        <dbReference type="EMBL" id="KAJ6258437.1"/>
    </source>
</evidence>
<name>A0AAD6IU85_DREDA</name>
<feature type="region of interest" description="Disordered" evidence="1">
    <location>
        <begin position="306"/>
        <end position="361"/>
    </location>
</feature>
<feature type="compositionally biased region" description="Pro residues" evidence="1">
    <location>
        <begin position="229"/>
        <end position="238"/>
    </location>
</feature>
<feature type="region of interest" description="Disordered" evidence="1">
    <location>
        <begin position="1"/>
        <end position="51"/>
    </location>
</feature>
<dbReference type="Gene3D" id="3.10.350.10">
    <property type="entry name" value="LysM domain"/>
    <property type="match status" value="1"/>
</dbReference>
<accession>A0AAD6IU85</accession>
<dbReference type="InterPro" id="IPR018392">
    <property type="entry name" value="LysM"/>
</dbReference>
<feature type="region of interest" description="Disordered" evidence="1">
    <location>
        <begin position="160"/>
        <end position="199"/>
    </location>
</feature>
<organism evidence="2 3">
    <name type="scientific">Drechslerella dactyloides</name>
    <name type="common">Nematode-trapping fungus</name>
    <name type="synonym">Arthrobotrys dactyloides</name>
    <dbReference type="NCBI Taxonomy" id="74499"/>
    <lineage>
        <taxon>Eukaryota</taxon>
        <taxon>Fungi</taxon>
        <taxon>Dikarya</taxon>
        <taxon>Ascomycota</taxon>
        <taxon>Pezizomycotina</taxon>
        <taxon>Orbiliomycetes</taxon>
        <taxon>Orbiliales</taxon>
        <taxon>Orbiliaceae</taxon>
        <taxon>Drechslerella</taxon>
    </lineage>
</organism>
<dbReference type="CDD" id="cd00118">
    <property type="entry name" value="LysM"/>
    <property type="match status" value="1"/>
</dbReference>
<sequence>MASEEFVSRQQRLGKARMQSAYQGSSRYLNRNPITREWGPSGAQANPEEPRKQNLRAALLTNNVLSAAEQQKRRSSLSSDTGAATHETERDDVLVYVHNVQPTDTLARVLLIYDIEPEALRKANRLWPNDNIQMRSQLYLPIHNCAAKGIPLASHDTSDNVLVPQKYPDPDSDQAVLSQSSQSKASSSESATSLQKSNRHHSFVHIDPIGPIEIIRLAKPKLSHFPPATNDPPTPDPQPYDGGDSQEIEFHHLIGGIAKESLEGLEVVGAAIETFVRRVTRITWVNKTTSDLIELTSQIGGRVQASDDKKVTGSRKRDIRAHRPGEAQTTSATTNSAAVRGDGSDAPRNRRRTRRLNEPDS</sequence>
<gene>
    <name evidence="2" type="ORF">Dda_6477</name>
</gene>
<feature type="compositionally biased region" description="Polar residues" evidence="1">
    <location>
        <begin position="20"/>
        <end position="33"/>
    </location>
</feature>
<feature type="compositionally biased region" description="Basic residues" evidence="1">
    <location>
        <begin position="312"/>
        <end position="322"/>
    </location>
</feature>
<protein>
    <recommendedName>
        <fullName evidence="4">LysM domain-containing protein</fullName>
    </recommendedName>
</protein>
<feature type="region of interest" description="Disordered" evidence="1">
    <location>
        <begin position="222"/>
        <end position="246"/>
    </location>
</feature>
<dbReference type="PANTHER" id="PTHR20932:SF8">
    <property type="entry name" value="LD22649P"/>
    <property type="match status" value="1"/>
</dbReference>
<dbReference type="SUPFAM" id="SSF54106">
    <property type="entry name" value="LysM domain"/>
    <property type="match status" value="1"/>
</dbReference>
<comment type="caution">
    <text evidence="2">The sequence shown here is derived from an EMBL/GenBank/DDBJ whole genome shotgun (WGS) entry which is preliminary data.</text>
</comment>
<evidence type="ECO:0008006" key="4">
    <source>
        <dbReference type="Google" id="ProtNLM"/>
    </source>
</evidence>
<dbReference type="InterPro" id="IPR036779">
    <property type="entry name" value="LysM_dom_sf"/>
</dbReference>
<feature type="region of interest" description="Disordered" evidence="1">
    <location>
        <begin position="67"/>
        <end position="87"/>
    </location>
</feature>